<accession>A0AAN7BG98</accession>
<evidence type="ECO:0000313" key="2">
    <source>
        <dbReference type="EMBL" id="KAK4220555.1"/>
    </source>
</evidence>
<comment type="caution">
    <text evidence="2">The sequence shown here is derived from an EMBL/GenBank/DDBJ whole genome shotgun (WGS) entry which is preliminary data.</text>
</comment>
<evidence type="ECO:0000256" key="1">
    <source>
        <dbReference type="SAM" id="MobiDB-lite"/>
    </source>
</evidence>
<proteinExistence type="predicted"/>
<feature type="compositionally biased region" description="Basic and acidic residues" evidence="1">
    <location>
        <begin position="85"/>
        <end position="94"/>
    </location>
</feature>
<reference evidence="2" key="1">
    <citation type="journal article" date="2023" name="Mol. Phylogenet. Evol.">
        <title>Genome-scale phylogeny and comparative genomics of the fungal order Sordariales.</title>
        <authorList>
            <person name="Hensen N."/>
            <person name="Bonometti L."/>
            <person name="Westerberg I."/>
            <person name="Brannstrom I.O."/>
            <person name="Guillou S."/>
            <person name="Cros-Aarteil S."/>
            <person name="Calhoun S."/>
            <person name="Haridas S."/>
            <person name="Kuo A."/>
            <person name="Mondo S."/>
            <person name="Pangilinan J."/>
            <person name="Riley R."/>
            <person name="LaButti K."/>
            <person name="Andreopoulos B."/>
            <person name="Lipzen A."/>
            <person name="Chen C."/>
            <person name="Yan M."/>
            <person name="Daum C."/>
            <person name="Ng V."/>
            <person name="Clum A."/>
            <person name="Steindorff A."/>
            <person name="Ohm R.A."/>
            <person name="Martin F."/>
            <person name="Silar P."/>
            <person name="Natvig D.O."/>
            <person name="Lalanne C."/>
            <person name="Gautier V."/>
            <person name="Ament-Velasquez S.L."/>
            <person name="Kruys A."/>
            <person name="Hutchinson M.I."/>
            <person name="Powell A.J."/>
            <person name="Barry K."/>
            <person name="Miller A.N."/>
            <person name="Grigoriev I.V."/>
            <person name="Debuchy R."/>
            <person name="Gladieux P."/>
            <person name="Hiltunen Thoren M."/>
            <person name="Johannesson H."/>
        </authorList>
    </citation>
    <scope>NUCLEOTIDE SEQUENCE</scope>
    <source>
        <strain evidence="2">CBS 990.96</strain>
    </source>
</reference>
<name>A0AAN7BG98_9PEZI</name>
<dbReference type="EMBL" id="MU865718">
    <property type="protein sequence ID" value="KAK4220555.1"/>
    <property type="molecule type" value="Genomic_DNA"/>
</dbReference>
<feature type="compositionally biased region" description="Basic residues" evidence="1">
    <location>
        <begin position="114"/>
        <end position="123"/>
    </location>
</feature>
<keyword evidence="3" id="KW-1185">Reference proteome</keyword>
<evidence type="ECO:0000313" key="3">
    <source>
        <dbReference type="Proteomes" id="UP001301958"/>
    </source>
</evidence>
<protein>
    <submittedName>
        <fullName evidence="2">Uncharacterized protein</fullName>
    </submittedName>
</protein>
<feature type="compositionally biased region" description="Basic and acidic residues" evidence="1">
    <location>
        <begin position="240"/>
        <end position="254"/>
    </location>
</feature>
<dbReference type="AlphaFoldDB" id="A0AAN7BG98"/>
<organism evidence="2 3">
    <name type="scientific">Podospora fimiseda</name>
    <dbReference type="NCBI Taxonomy" id="252190"/>
    <lineage>
        <taxon>Eukaryota</taxon>
        <taxon>Fungi</taxon>
        <taxon>Dikarya</taxon>
        <taxon>Ascomycota</taxon>
        <taxon>Pezizomycotina</taxon>
        <taxon>Sordariomycetes</taxon>
        <taxon>Sordariomycetidae</taxon>
        <taxon>Sordariales</taxon>
        <taxon>Podosporaceae</taxon>
        <taxon>Podospora</taxon>
    </lineage>
</organism>
<feature type="compositionally biased region" description="Pro residues" evidence="1">
    <location>
        <begin position="69"/>
        <end position="78"/>
    </location>
</feature>
<reference evidence="2" key="2">
    <citation type="submission" date="2023-05" db="EMBL/GenBank/DDBJ databases">
        <authorList>
            <consortium name="Lawrence Berkeley National Laboratory"/>
            <person name="Steindorff A."/>
            <person name="Hensen N."/>
            <person name="Bonometti L."/>
            <person name="Westerberg I."/>
            <person name="Brannstrom I.O."/>
            <person name="Guillou S."/>
            <person name="Cros-Aarteil S."/>
            <person name="Calhoun S."/>
            <person name="Haridas S."/>
            <person name="Kuo A."/>
            <person name="Mondo S."/>
            <person name="Pangilinan J."/>
            <person name="Riley R."/>
            <person name="Labutti K."/>
            <person name="Andreopoulos B."/>
            <person name="Lipzen A."/>
            <person name="Chen C."/>
            <person name="Yanf M."/>
            <person name="Daum C."/>
            <person name="Ng V."/>
            <person name="Clum A."/>
            <person name="Ohm R."/>
            <person name="Martin F."/>
            <person name="Silar P."/>
            <person name="Natvig D."/>
            <person name="Lalanne C."/>
            <person name="Gautier V."/>
            <person name="Ament-Velasquez S.L."/>
            <person name="Kruys A."/>
            <person name="Hutchinson M.I."/>
            <person name="Powell A.J."/>
            <person name="Barry K."/>
            <person name="Miller A.N."/>
            <person name="Grigoriev I.V."/>
            <person name="Debuchy R."/>
            <person name="Gladieux P."/>
            <person name="Thoren M.H."/>
            <person name="Johannesson H."/>
        </authorList>
    </citation>
    <scope>NUCLEOTIDE SEQUENCE</scope>
    <source>
        <strain evidence="2">CBS 990.96</strain>
    </source>
</reference>
<sequence>MADAAAAAAGGKVCPQCRIEKEIDQFRSIRGPPRIVHICLDCRRRDKEQRGASNVRVSAAATIARGDTPNPPPAPPPRQNLTHRILAERYHEGGRVTTDTPEMAAARNVISATQRRHRIKRRHGGEPSQTPTMSSLLRREQPSEATSTLPPSAQPGYPQKPAADLPPSAQPRESQEGASQDEETDDFGYNQGPVAPSRLPRRGRPPLRRPPSSPSSPARGRPRGRPRLARNPVGRPRTRPPPEERTNREFDEPPPRFTGAD</sequence>
<feature type="region of interest" description="Disordered" evidence="1">
    <location>
        <begin position="47"/>
        <end position="261"/>
    </location>
</feature>
<gene>
    <name evidence="2" type="ORF">QBC38DRAFT_188800</name>
</gene>
<dbReference type="Proteomes" id="UP001301958">
    <property type="component" value="Unassembled WGS sequence"/>
</dbReference>